<evidence type="ECO:0000313" key="1">
    <source>
        <dbReference type="WBParaSite" id="GPUH_0000742801-mRNA-1"/>
    </source>
</evidence>
<proteinExistence type="predicted"/>
<dbReference type="AlphaFoldDB" id="A0A183DFC8"/>
<name>A0A183DFC8_9BILA</name>
<dbReference type="WBParaSite" id="GPUH_0000742801-mRNA-1">
    <property type="protein sequence ID" value="GPUH_0000742801-mRNA-1"/>
    <property type="gene ID" value="GPUH_0000742801"/>
</dbReference>
<accession>A0A183DFC8</accession>
<protein>
    <submittedName>
        <fullName evidence="1">PDE4_UCR domain-containing protein</fullName>
    </submittedName>
</protein>
<sequence length="192" mass="20574">LNLCHFSADITTVPVVCSPVNNQASSAISAPATEYHQFLSTPLPQERKIHGSSGCLTTNTHAFCQTKYLNRANSLNSLRKSKIRTSSSPAPSLLPSLPLTPSASSLSTNLSSSSSSLSLHINDSELSVSAAEDGYHNLLQTSSTEFDDFSSAKNDLTTPDRRLPASQIEQVGDLFRLILQMLASRITGHGTK</sequence>
<organism evidence="1">
    <name type="scientific">Gongylonema pulchrum</name>
    <dbReference type="NCBI Taxonomy" id="637853"/>
    <lineage>
        <taxon>Eukaryota</taxon>
        <taxon>Metazoa</taxon>
        <taxon>Ecdysozoa</taxon>
        <taxon>Nematoda</taxon>
        <taxon>Chromadorea</taxon>
        <taxon>Rhabditida</taxon>
        <taxon>Spirurina</taxon>
        <taxon>Spiruromorpha</taxon>
        <taxon>Spiruroidea</taxon>
        <taxon>Gongylonematidae</taxon>
        <taxon>Gongylonema</taxon>
    </lineage>
</organism>
<reference evidence="1" key="1">
    <citation type="submission" date="2016-06" db="UniProtKB">
        <authorList>
            <consortium name="WormBaseParasite"/>
        </authorList>
    </citation>
    <scope>IDENTIFICATION</scope>
</reference>